<dbReference type="OrthoDB" id="144122at2"/>
<evidence type="ECO:0000259" key="2">
    <source>
        <dbReference type="SMART" id="SM00474"/>
    </source>
</evidence>
<dbReference type="PANTHER" id="PTHR47649">
    <property type="entry name" value="RIBONUCLEASE D"/>
    <property type="match status" value="1"/>
</dbReference>
<feature type="region of interest" description="Disordered" evidence="1">
    <location>
        <begin position="1"/>
        <end position="38"/>
    </location>
</feature>
<dbReference type="AlphaFoldDB" id="A0A4Q9KEI5"/>
<sequence length="446" mass="48915">MHGVRPAAAARRRGAHRGAPSGEAAPVTDETRTDEAPEPTYELVTRPAEGVPAVVRTPEALAATIEALRAGTGPLAVDTERAHGFRYTGRAYLIQLRRKGAGTHLVDPIAFAADDELADLSALADAVGDAEWILHAASQDLPCLAEVNMLPRRLFDTELAGRLLGLPRVALGSLLERALGKTLAKEHSASDWSRRPLPEDWLNYAALDVELLVPLRDWVAEQLEEAGKSEWAAQEFAHLVAHAGDAPNVRAEPWRRTSGTHDVRTPRGLAVVRELWQERDALARRLDKAPGRVLVDRAISGLAQASEKPDFVASREALRAVDGFKWRQAARYETNWLTALERALALSKAELPLKRPPSEGIPHPKGWPTRFPDAAERWSCVRPATMELAEKLGLPVENLIPPDAVRKLAWEPPHPVSEASVDAFLMIEGVRPWQRELVVPVVTPLL</sequence>
<dbReference type="InterPro" id="IPR044876">
    <property type="entry name" value="HRDC_dom_sf"/>
</dbReference>
<dbReference type="InterPro" id="IPR010997">
    <property type="entry name" value="HRDC-like_sf"/>
</dbReference>
<dbReference type="Gene3D" id="1.10.150.80">
    <property type="entry name" value="HRDC domain"/>
    <property type="match status" value="2"/>
</dbReference>
<dbReference type="Proteomes" id="UP000292373">
    <property type="component" value="Unassembled WGS sequence"/>
</dbReference>
<dbReference type="InterPro" id="IPR036397">
    <property type="entry name" value="RNaseH_sf"/>
</dbReference>
<dbReference type="GO" id="GO:0000166">
    <property type="term" value="F:nucleotide binding"/>
    <property type="evidence" value="ECO:0007669"/>
    <property type="project" value="InterPro"/>
</dbReference>
<dbReference type="Gene3D" id="3.30.420.10">
    <property type="entry name" value="Ribonuclease H-like superfamily/Ribonuclease H"/>
    <property type="match status" value="1"/>
</dbReference>
<dbReference type="PANTHER" id="PTHR47649:SF1">
    <property type="entry name" value="RIBONUCLEASE D"/>
    <property type="match status" value="1"/>
</dbReference>
<dbReference type="SUPFAM" id="SSF47819">
    <property type="entry name" value="HRDC-like"/>
    <property type="match status" value="1"/>
</dbReference>
<dbReference type="GO" id="GO:0006139">
    <property type="term" value="P:nucleobase-containing compound metabolic process"/>
    <property type="evidence" value="ECO:0007669"/>
    <property type="project" value="InterPro"/>
</dbReference>
<dbReference type="Pfam" id="PF18305">
    <property type="entry name" value="DNA_pol_A_exoN"/>
    <property type="match status" value="1"/>
</dbReference>
<keyword evidence="4" id="KW-1185">Reference proteome</keyword>
<dbReference type="InterPro" id="IPR041605">
    <property type="entry name" value="Exo_C"/>
</dbReference>
<dbReference type="CDD" id="cd06142">
    <property type="entry name" value="RNaseD_exo"/>
    <property type="match status" value="1"/>
</dbReference>
<dbReference type="SMART" id="SM00474">
    <property type="entry name" value="35EXOc"/>
    <property type="match status" value="1"/>
</dbReference>
<evidence type="ECO:0000313" key="3">
    <source>
        <dbReference type="EMBL" id="TBT85501.1"/>
    </source>
</evidence>
<proteinExistence type="predicted"/>
<protein>
    <submittedName>
        <fullName evidence="3">Ribonuclease D</fullName>
    </submittedName>
</protein>
<feature type="domain" description="3'-5' exonuclease" evidence="2">
    <location>
        <begin position="52"/>
        <end position="224"/>
    </location>
</feature>
<dbReference type="EMBL" id="SDMQ01000005">
    <property type="protein sequence ID" value="TBT85501.1"/>
    <property type="molecule type" value="Genomic_DNA"/>
</dbReference>
<evidence type="ECO:0000313" key="4">
    <source>
        <dbReference type="Proteomes" id="UP000292373"/>
    </source>
</evidence>
<accession>A0A4Q9KEI5</accession>
<dbReference type="InterPro" id="IPR012337">
    <property type="entry name" value="RNaseH-like_sf"/>
</dbReference>
<comment type="caution">
    <text evidence="3">The sequence shown here is derived from an EMBL/GenBank/DDBJ whole genome shotgun (WGS) entry which is preliminary data.</text>
</comment>
<evidence type="ECO:0000256" key="1">
    <source>
        <dbReference type="SAM" id="MobiDB-lite"/>
    </source>
</evidence>
<dbReference type="Pfam" id="PF01612">
    <property type="entry name" value="DNA_pol_A_exo1"/>
    <property type="match status" value="1"/>
</dbReference>
<organism evidence="3 4">
    <name type="scientific">Propioniciclava sinopodophylli</name>
    <dbReference type="NCBI Taxonomy" id="1837344"/>
    <lineage>
        <taxon>Bacteria</taxon>
        <taxon>Bacillati</taxon>
        <taxon>Actinomycetota</taxon>
        <taxon>Actinomycetes</taxon>
        <taxon>Propionibacteriales</taxon>
        <taxon>Propionibacteriaceae</taxon>
        <taxon>Propioniciclava</taxon>
    </lineage>
</organism>
<dbReference type="InterPro" id="IPR051086">
    <property type="entry name" value="RNase_D-like"/>
</dbReference>
<gene>
    <name evidence="3" type="ORF">ET989_06270</name>
</gene>
<dbReference type="Pfam" id="PF00570">
    <property type="entry name" value="HRDC"/>
    <property type="match status" value="1"/>
</dbReference>
<dbReference type="InterPro" id="IPR002121">
    <property type="entry name" value="HRDC_dom"/>
</dbReference>
<dbReference type="InterPro" id="IPR002562">
    <property type="entry name" value="3'-5'_exonuclease_dom"/>
</dbReference>
<dbReference type="GO" id="GO:0003676">
    <property type="term" value="F:nucleic acid binding"/>
    <property type="evidence" value="ECO:0007669"/>
    <property type="project" value="InterPro"/>
</dbReference>
<name>A0A4Q9KEI5_9ACTN</name>
<dbReference type="SUPFAM" id="SSF53098">
    <property type="entry name" value="Ribonuclease H-like"/>
    <property type="match status" value="1"/>
</dbReference>
<reference evidence="3 4" key="1">
    <citation type="submission" date="2019-01" db="EMBL/GenBank/DDBJ databases">
        <title>Lactibacter flavus gen. nov., sp. nov., a novel bacterium of the family Propionibacteriaceae isolated from raw milk and dairy products.</title>
        <authorList>
            <person name="Huptas C."/>
            <person name="Wenning M."/>
            <person name="Breitenwieser F."/>
            <person name="Doll E."/>
            <person name="Von Neubeck M."/>
            <person name="Busse H.-J."/>
            <person name="Scherer S."/>
        </authorList>
    </citation>
    <scope>NUCLEOTIDE SEQUENCE [LARGE SCALE GENOMIC DNA]</scope>
    <source>
        <strain evidence="3 4">KCTC 33808</strain>
    </source>
</reference>
<dbReference type="GO" id="GO:0008408">
    <property type="term" value="F:3'-5' exonuclease activity"/>
    <property type="evidence" value="ECO:0007669"/>
    <property type="project" value="InterPro"/>
</dbReference>